<feature type="domain" description="Type I restriction enzyme R protein N-terminal" evidence="4">
    <location>
        <begin position="32"/>
        <end position="150"/>
    </location>
</feature>
<dbReference type="GO" id="GO:0009307">
    <property type="term" value="P:DNA restriction-modification system"/>
    <property type="evidence" value="ECO:0007669"/>
    <property type="project" value="UniProtKB-KW"/>
</dbReference>
<evidence type="ECO:0000256" key="1">
    <source>
        <dbReference type="ARBA" id="ARBA00006594"/>
    </source>
</evidence>
<dbReference type="InterPro" id="IPR052916">
    <property type="entry name" value="Type-I_RE_MTase_Subunit"/>
</dbReference>
<keyword evidence="2" id="KW-0680">Restriction system</keyword>
<dbReference type="PANTHER" id="PTHR42998">
    <property type="entry name" value="TYPE I RESTRICTION ENZYME HINDVIIP M PROTEIN-RELATED"/>
    <property type="match status" value="1"/>
</dbReference>
<dbReference type="EMBL" id="CAACVI010000001">
    <property type="protein sequence ID" value="VEN72538.1"/>
    <property type="molecule type" value="Genomic_DNA"/>
</dbReference>
<dbReference type="Gene3D" id="3.40.50.150">
    <property type="entry name" value="Vaccinia Virus protein VP39"/>
    <property type="match status" value="1"/>
</dbReference>
<dbReference type="InterPro" id="IPR029464">
    <property type="entry name" value="HSDR_N"/>
</dbReference>
<dbReference type="GO" id="GO:0008170">
    <property type="term" value="F:N-methyltransferase activity"/>
    <property type="evidence" value="ECO:0007669"/>
    <property type="project" value="InterPro"/>
</dbReference>
<dbReference type="InterPro" id="IPR029063">
    <property type="entry name" value="SAM-dependent_MTases_sf"/>
</dbReference>
<dbReference type="PROSITE" id="PS00092">
    <property type="entry name" value="N6_MTASE"/>
    <property type="match status" value="1"/>
</dbReference>
<keyword evidence="5" id="KW-0808">Transferase</keyword>
<evidence type="ECO:0000259" key="3">
    <source>
        <dbReference type="Pfam" id="PF02384"/>
    </source>
</evidence>
<dbReference type="SUPFAM" id="SSF53335">
    <property type="entry name" value="S-adenosyl-L-methionine-dependent methyltransferases"/>
    <property type="match status" value="1"/>
</dbReference>
<organism evidence="5">
    <name type="scientific">uncultured Desulfobacteraceae bacterium</name>
    <dbReference type="NCBI Taxonomy" id="218296"/>
    <lineage>
        <taxon>Bacteria</taxon>
        <taxon>Pseudomonadati</taxon>
        <taxon>Thermodesulfobacteriota</taxon>
        <taxon>Desulfobacteria</taxon>
        <taxon>Desulfobacterales</taxon>
        <taxon>Desulfobacteraceae</taxon>
        <taxon>environmental samples</taxon>
    </lineage>
</organism>
<evidence type="ECO:0000256" key="2">
    <source>
        <dbReference type="ARBA" id="ARBA00022747"/>
    </source>
</evidence>
<dbReference type="Pfam" id="PF02384">
    <property type="entry name" value="N6_Mtase"/>
    <property type="match status" value="2"/>
</dbReference>
<gene>
    <name evidence="5" type="ORF">EPICR_10037</name>
</gene>
<evidence type="ECO:0000313" key="5">
    <source>
        <dbReference type="EMBL" id="VEN72538.1"/>
    </source>
</evidence>
<dbReference type="PRINTS" id="PR00507">
    <property type="entry name" value="N12N6MTFRASE"/>
</dbReference>
<dbReference type="InterPro" id="IPR003356">
    <property type="entry name" value="DNA_methylase_A-5"/>
</dbReference>
<reference evidence="5" key="1">
    <citation type="submission" date="2019-01" db="EMBL/GenBank/DDBJ databases">
        <authorList>
            <consortium name="Genoscope - CEA"/>
            <person name="William W."/>
        </authorList>
    </citation>
    <scope>NUCLEOTIDE SEQUENCE</scope>
    <source>
        <strain evidence="5">CR-1</strain>
    </source>
</reference>
<comment type="similarity">
    <text evidence="1">Belongs to the N(4)/N(6)-methyltransferase family.</text>
</comment>
<dbReference type="Pfam" id="PF13588">
    <property type="entry name" value="HSDR_N_2"/>
    <property type="match status" value="1"/>
</dbReference>
<proteinExistence type="inferred from homology"/>
<accession>A0A484HCY5</accession>
<sequence length="745" mass="85485">MAGKKFKKADEVRIEGNKIFSPVRQKWLMLTPEEEVRQQYLTVLIDEYGYSLDQIDEEVNVTGRGSAQARADFIIWRTAQDKADQKAPFIIIECKADNVTIKPADYAQGENYARITDSPFFVTHNSRETKFWRVKKDKMPGYIEEIENIPHADASDKEIKELLSKLRVFKEKEFADLLHQCHNVIRNREKKDPAAAFDEIAKILFVKVWVARELNKKRKRKNLFNVDYLEEQLGDNPLDWLFQQTKQAYSTDKIFEDDEHINLKPATGTEIVRLLEKYNLSDTSEDIKGVAFERFLGRTFRGEIGQFFTPRSIVEFMVHMINPKEGDIVCDPASGSGGFLIRVFEMVREQILADADRQYNAFKEKLIKDKTLSEEEKALQLRKKFDEIQRTIDQRNEGSRMWKLSNRRIYGTDANDRMARTSKMNMIMHGDGHGGVHHHDGFLNVNGIFEGRFDIILTNPPFGANVEPSDKIAESEISVSPVAAKRYKDSYGELYEEAQARVKAAMNKSIASLFTLPKQTRKKGEIVYGKIKTEILFIERCLDLLKPGGRMGIVLPEGIYNNPSLAHVREFTENRAFLKAVVSLPQETFVSSGASVKCSLLFLQKHTEEQKQKFDETYAQAKTEIDDKYADEIDAETKRLETGIAKAKAEKDTEGRKKLQKGLKAYLKVTGEKKTAESRQLLKKRFDYPIFMYEAQKVGITATGEEDGNELYPQPNQPKGEKKTCLEWYREFLADPEAFAEAGGE</sequence>
<dbReference type="GO" id="GO:0032259">
    <property type="term" value="P:methylation"/>
    <property type="evidence" value="ECO:0007669"/>
    <property type="project" value="UniProtKB-KW"/>
</dbReference>
<evidence type="ECO:0000259" key="4">
    <source>
        <dbReference type="Pfam" id="PF13588"/>
    </source>
</evidence>
<feature type="domain" description="DNA methylase adenine-specific" evidence="3">
    <location>
        <begin position="526"/>
        <end position="613"/>
    </location>
</feature>
<dbReference type="GO" id="GO:0003677">
    <property type="term" value="F:DNA binding"/>
    <property type="evidence" value="ECO:0007669"/>
    <property type="project" value="InterPro"/>
</dbReference>
<dbReference type="AlphaFoldDB" id="A0A484HCY5"/>
<dbReference type="InterPro" id="IPR002052">
    <property type="entry name" value="DNA_methylase_N6_adenine_CS"/>
</dbReference>
<protein>
    <submittedName>
        <fullName evidence="5">N-6 DNA methylase</fullName>
    </submittedName>
</protein>
<dbReference type="PANTHER" id="PTHR42998:SF1">
    <property type="entry name" value="TYPE I RESTRICTION ENZYME HINDI METHYLASE SUBUNIT"/>
    <property type="match status" value="1"/>
</dbReference>
<keyword evidence="5" id="KW-0489">Methyltransferase</keyword>
<feature type="domain" description="DNA methylase adenine-specific" evidence="3">
    <location>
        <begin position="284"/>
        <end position="475"/>
    </location>
</feature>
<name>A0A484HCY5_9BACT</name>